<evidence type="ECO:0000313" key="3">
    <source>
        <dbReference type="Proteomes" id="UP000050497"/>
    </source>
</evidence>
<dbReference type="EMBL" id="FMBM01000002">
    <property type="protein sequence ID" value="SCC81087.1"/>
    <property type="molecule type" value="Genomic_DNA"/>
</dbReference>
<evidence type="ECO:0008006" key="5">
    <source>
        <dbReference type="Google" id="ProtNLM"/>
    </source>
</evidence>
<sequence length="232" mass="25212">MVRPIQSCLEEFQLLPAPEPLHAERPVRPMAEIRRAGASEDAWQRGYEEGRAKAQAQADAQLAEALEQARAQADAAGRAEAARETREIVTAELTAMHERALGEARATWVAEESARLTEALESGLAELRLRLAGKLARALEPFLAEALREKACAEMARMLERLFAAGEAGAEIRVEGPQDLIDALRAALPEHPGLVMHAVPGRADIRVSCADTTLETQIAQWSRILSGDVSQP</sequence>
<dbReference type="Proteomes" id="UP000050497">
    <property type="component" value="Unassembled WGS sequence"/>
</dbReference>
<dbReference type="AlphaFoldDB" id="A0A0P8BML6"/>
<evidence type="ECO:0000313" key="4">
    <source>
        <dbReference type="Proteomes" id="UP000182800"/>
    </source>
</evidence>
<keyword evidence="4" id="KW-1185">Reference proteome</keyword>
<dbReference type="Proteomes" id="UP000182800">
    <property type="component" value="Unassembled WGS sequence"/>
</dbReference>
<reference evidence="2 4" key="2">
    <citation type="submission" date="2016-08" db="EMBL/GenBank/DDBJ databases">
        <authorList>
            <person name="Varghese N."/>
            <person name="Submissions Spin"/>
        </authorList>
    </citation>
    <scope>NUCLEOTIDE SEQUENCE [LARGE SCALE GENOMIC DNA]</scope>
    <source>
        <strain evidence="2 4">HL-109</strain>
    </source>
</reference>
<dbReference type="STRING" id="1653334.GA0071312_2017"/>
<gene>
    <name evidence="2" type="ORF">GA0071312_2017</name>
    <name evidence="1" type="ORF">HLUCCO17_09230</name>
</gene>
<evidence type="ECO:0000313" key="2">
    <source>
        <dbReference type="EMBL" id="SCC81087.1"/>
    </source>
</evidence>
<dbReference type="EMBL" id="LJSX01000012">
    <property type="protein sequence ID" value="KPQ10861.1"/>
    <property type="molecule type" value="Genomic_DNA"/>
</dbReference>
<dbReference type="RefSeq" id="WP_074444857.1">
    <property type="nucleotide sequence ID" value="NZ_FMBM01000002.1"/>
</dbReference>
<proteinExistence type="predicted"/>
<accession>A0A0P8BML6</accession>
<evidence type="ECO:0000313" key="1">
    <source>
        <dbReference type="EMBL" id="KPQ10861.1"/>
    </source>
</evidence>
<comment type="caution">
    <text evidence="1">The sequence shown here is derived from an EMBL/GenBank/DDBJ whole genome shotgun (WGS) entry which is preliminary data.</text>
</comment>
<name>A0A0P8BML6_9HYPH</name>
<organism evidence="1 3">
    <name type="scientific">Saliniramus fredricksonii</name>
    <dbReference type="NCBI Taxonomy" id="1653334"/>
    <lineage>
        <taxon>Bacteria</taxon>
        <taxon>Pseudomonadati</taxon>
        <taxon>Pseudomonadota</taxon>
        <taxon>Alphaproteobacteria</taxon>
        <taxon>Hyphomicrobiales</taxon>
        <taxon>Salinarimonadaceae</taxon>
        <taxon>Saliniramus</taxon>
    </lineage>
</organism>
<protein>
    <recommendedName>
        <fullName evidence="5">Flagellar assembly protein FliH</fullName>
    </recommendedName>
</protein>
<reference evidence="1 3" key="1">
    <citation type="submission" date="2015-09" db="EMBL/GenBank/DDBJ databases">
        <title>Identification and resolution of microdiversity through metagenomic sequencing of parallel consortia.</title>
        <authorList>
            <person name="Nelson W.C."/>
            <person name="Romine M.F."/>
            <person name="Lindemann S.R."/>
        </authorList>
    </citation>
    <scope>NUCLEOTIDE SEQUENCE [LARGE SCALE GENOMIC DNA]</scope>
    <source>
        <strain evidence="1">HL-109</strain>
    </source>
</reference>
<dbReference type="OrthoDB" id="7677041at2"/>